<evidence type="ECO:0000256" key="1">
    <source>
        <dbReference type="SAM" id="SignalP"/>
    </source>
</evidence>
<accession>A0A178Y6K9</accession>
<dbReference type="Proteomes" id="UP000094025">
    <property type="component" value="Unassembled WGS sequence"/>
</dbReference>
<dbReference type="PROSITE" id="PS51257">
    <property type="entry name" value="PROKAR_LIPOPROTEIN"/>
    <property type="match status" value="1"/>
</dbReference>
<proteinExistence type="predicted"/>
<sequence>MTTKSIAMIGAVLVALATLTSCANTIRGMGQDTANAVNATEGAGRRVAKAAN</sequence>
<dbReference type="OrthoDB" id="7916802at2"/>
<dbReference type="RefSeq" id="WP_064240638.1">
    <property type="nucleotide sequence ID" value="NZ_LPUX01000050.1"/>
</dbReference>
<name>A0A178Y6K9_9HYPH</name>
<dbReference type="EMBL" id="LPUX01000050">
    <property type="protein sequence ID" value="OAP42802.1"/>
    <property type="molecule type" value="Genomic_DNA"/>
</dbReference>
<keyword evidence="3" id="KW-1185">Reference proteome</keyword>
<organism evidence="2 3">
    <name type="scientific">Sinorhizobium glycinis</name>
    <dbReference type="NCBI Taxonomy" id="1472378"/>
    <lineage>
        <taxon>Bacteria</taxon>
        <taxon>Pseudomonadati</taxon>
        <taxon>Pseudomonadota</taxon>
        <taxon>Alphaproteobacteria</taxon>
        <taxon>Hyphomicrobiales</taxon>
        <taxon>Rhizobiaceae</taxon>
        <taxon>Sinorhizobium/Ensifer group</taxon>
        <taxon>Sinorhizobium</taxon>
    </lineage>
</organism>
<reference evidence="2 3" key="1">
    <citation type="journal article" date="2016" name="Int. J. Syst. Evol. Microbiol.">
        <title>Ensifer glycinis sp. nov., an novel rhizobial species associated with Glycine spp.</title>
        <authorList>
            <person name="Yan H."/>
            <person name="Yan J."/>
            <person name="Sui X.H."/>
            <person name="Wang E.T."/>
            <person name="Chen W.X."/>
            <person name="Zhang X.X."/>
            <person name="Chen W.F."/>
        </authorList>
    </citation>
    <scope>NUCLEOTIDE SEQUENCE [LARGE SCALE GENOMIC DNA]</scope>
    <source>
        <strain evidence="2 3">CCBAU 23380</strain>
    </source>
</reference>
<evidence type="ECO:0000313" key="3">
    <source>
        <dbReference type="Proteomes" id="UP000094025"/>
    </source>
</evidence>
<protein>
    <submittedName>
        <fullName evidence="2">Entericidin</fullName>
    </submittedName>
</protein>
<comment type="caution">
    <text evidence="2">The sequence shown here is derived from an EMBL/GenBank/DDBJ whole genome shotgun (WGS) entry which is preliminary data.</text>
</comment>
<feature type="chain" id="PRO_5008097590" evidence="1">
    <location>
        <begin position="24"/>
        <end position="52"/>
    </location>
</feature>
<gene>
    <name evidence="2" type="ORF">AU381_16405</name>
</gene>
<evidence type="ECO:0000313" key="2">
    <source>
        <dbReference type="EMBL" id="OAP42802.1"/>
    </source>
</evidence>
<feature type="signal peptide" evidence="1">
    <location>
        <begin position="1"/>
        <end position="23"/>
    </location>
</feature>
<dbReference type="AlphaFoldDB" id="A0A178Y6K9"/>
<dbReference type="STRING" id="1472378.AU381_16405"/>
<keyword evidence="1" id="KW-0732">Signal</keyword>